<dbReference type="Gramene" id="LPERR03G10090.1">
    <property type="protein sequence ID" value="LPERR03G10090.1"/>
    <property type="gene ID" value="LPERR03G10090"/>
</dbReference>
<evidence type="ECO:0000313" key="2">
    <source>
        <dbReference type="Proteomes" id="UP000032180"/>
    </source>
</evidence>
<protein>
    <submittedName>
        <fullName evidence="1">Uncharacterized protein</fullName>
    </submittedName>
</protein>
<dbReference type="Proteomes" id="UP000032180">
    <property type="component" value="Chromosome 3"/>
</dbReference>
<sequence length="88" mass="9473">MRGRERDGGSSTGMGSTGKVVTDCAHGPGCCLACLWGRGTAMDSWCLSKPDFFSEDETMPLLDRLTMEVQCVSSKSFVFPLQTCSCHA</sequence>
<dbReference type="EnsemblPlants" id="LPERR03G10090.1">
    <property type="protein sequence ID" value="LPERR03G10090.1"/>
    <property type="gene ID" value="LPERR03G10090"/>
</dbReference>
<proteinExistence type="predicted"/>
<evidence type="ECO:0000313" key="1">
    <source>
        <dbReference type="EnsemblPlants" id="LPERR03G10090.1"/>
    </source>
</evidence>
<keyword evidence="2" id="KW-1185">Reference proteome</keyword>
<reference evidence="2" key="2">
    <citation type="submission" date="2013-12" db="EMBL/GenBank/DDBJ databases">
        <authorList>
            <person name="Yu Y."/>
            <person name="Lee S."/>
            <person name="de Baynast K."/>
            <person name="Wissotski M."/>
            <person name="Liu L."/>
            <person name="Talag J."/>
            <person name="Goicoechea J."/>
            <person name="Angelova A."/>
            <person name="Jetty R."/>
            <person name="Kudrna D."/>
            <person name="Golser W."/>
            <person name="Rivera L."/>
            <person name="Zhang J."/>
            <person name="Wing R."/>
        </authorList>
    </citation>
    <scope>NUCLEOTIDE SEQUENCE</scope>
</reference>
<reference evidence="1" key="3">
    <citation type="submission" date="2015-04" db="UniProtKB">
        <authorList>
            <consortium name="EnsemblPlants"/>
        </authorList>
    </citation>
    <scope>IDENTIFICATION</scope>
</reference>
<dbReference type="AlphaFoldDB" id="A0A0D9VS60"/>
<organism evidence="1 2">
    <name type="scientific">Leersia perrieri</name>
    <dbReference type="NCBI Taxonomy" id="77586"/>
    <lineage>
        <taxon>Eukaryota</taxon>
        <taxon>Viridiplantae</taxon>
        <taxon>Streptophyta</taxon>
        <taxon>Embryophyta</taxon>
        <taxon>Tracheophyta</taxon>
        <taxon>Spermatophyta</taxon>
        <taxon>Magnoliopsida</taxon>
        <taxon>Liliopsida</taxon>
        <taxon>Poales</taxon>
        <taxon>Poaceae</taxon>
        <taxon>BOP clade</taxon>
        <taxon>Oryzoideae</taxon>
        <taxon>Oryzeae</taxon>
        <taxon>Oryzinae</taxon>
        <taxon>Leersia</taxon>
    </lineage>
</organism>
<accession>A0A0D9VS60</accession>
<dbReference type="HOGENOM" id="CLU_2472323_0_0_1"/>
<reference evidence="1 2" key="1">
    <citation type="submission" date="2012-08" db="EMBL/GenBank/DDBJ databases">
        <title>Oryza genome evolution.</title>
        <authorList>
            <person name="Wing R.A."/>
        </authorList>
    </citation>
    <scope>NUCLEOTIDE SEQUENCE</scope>
</reference>
<name>A0A0D9VS60_9ORYZ</name>